<reference evidence="1" key="1">
    <citation type="submission" date="2023-04" db="EMBL/GenBank/DDBJ databases">
        <title>Draft Genome sequencing of Naganishia species isolated from polar environments using Oxford Nanopore Technology.</title>
        <authorList>
            <person name="Leo P."/>
            <person name="Venkateswaran K."/>
        </authorList>
    </citation>
    <scope>NUCLEOTIDE SEQUENCE</scope>
    <source>
        <strain evidence="1">MNA-CCFEE 5262</strain>
    </source>
</reference>
<accession>A0ACC2WJB7</accession>
<evidence type="ECO:0000313" key="2">
    <source>
        <dbReference type="Proteomes" id="UP001230649"/>
    </source>
</evidence>
<comment type="caution">
    <text evidence="1">The sequence shown here is derived from an EMBL/GenBank/DDBJ whole genome shotgun (WGS) entry which is preliminary data.</text>
</comment>
<gene>
    <name evidence="1" type="ORF">QFC20_002543</name>
</gene>
<evidence type="ECO:0000313" key="1">
    <source>
        <dbReference type="EMBL" id="KAJ9111568.1"/>
    </source>
</evidence>
<proteinExistence type="predicted"/>
<keyword evidence="2" id="KW-1185">Reference proteome</keyword>
<dbReference type="EMBL" id="JASBWS010000018">
    <property type="protein sequence ID" value="KAJ9111568.1"/>
    <property type="molecule type" value="Genomic_DNA"/>
</dbReference>
<organism evidence="1 2">
    <name type="scientific">Naganishia adeliensis</name>
    <dbReference type="NCBI Taxonomy" id="92952"/>
    <lineage>
        <taxon>Eukaryota</taxon>
        <taxon>Fungi</taxon>
        <taxon>Dikarya</taxon>
        <taxon>Basidiomycota</taxon>
        <taxon>Agaricomycotina</taxon>
        <taxon>Tremellomycetes</taxon>
        <taxon>Filobasidiales</taxon>
        <taxon>Filobasidiaceae</taxon>
        <taxon>Naganishia</taxon>
    </lineage>
</organism>
<name>A0ACC2WJB7_9TREE</name>
<sequence>MHPVDLRQRTSSPGFWEYGMSYKTKRSHTQVFDHWHDHTRANLAASGTSFLVLRGQDGGEQLRGPQTSEYYDPGVWKYTAEVTITSRRRTQRPFVALRRYGERCPEDHLRAIFCQASSLHLRYKALHPFAKWTAIEDNYTSVSRLVWSTGQVRPVSEHGLESGELIEADVLEEFALVIFALTMTAISEMHGRSVLHDNLDQTNVFFDDKLHPTCTDFGYAKPVLKEANEQEHVRVGYRQAFGYAAPETTGSCRWHR</sequence>
<dbReference type="Proteomes" id="UP001230649">
    <property type="component" value="Unassembled WGS sequence"/>
</dbReference>
<protein>
    <submittedName>
        <fullName evidence="1">Uncharacterized protein</fullName>
    </submittedName>
</protein>